<sequence>MDDAPSPQNSTPTRVESFYFDDDPMAMFLVEDKLFKVHRHYFIQGSEIFRDMFSQTKTPEEAEGMSDDKPIILPNVTVKEFKTLLRYFYAMTLPMPNGKVLADILVFEQDEKLALISIAHQFCFDKIYEYILGEIEPGMFPLVDRVRLGDQYGLKNWLSSAYKTILERTPDQKLSLEEADALGLKRTVNILEAKNSILHEVHDLKNVQSTVVLITLACSCCTQQMNDISVGEMENAVARAVENLLS</sequence>
<dbReference type="CDD" id="cd18186">
    <property type="entry name" value="BTB_POZ_ZBTB_KLHL-like"/>
    <property type="match status" value="1"/>
</dbReference>
<dbReference type="PROSITE" id="PS50097">
    <property type="entry name" value="BTB"/>
    <property type="match status" value="1"/>
</dbReference>
<reference evidence="3" key="1">
    <citation type="journal article" date="2012" name="Proc. Natl. Acad. Sci. U.S.A.">
        <title>Genome sequence of the button mushroom Agaricus bisporus reveals mechanisms governing adaptation to a humic-rich ecological niche.</title>
        <authorList>
            <person name="Morin E."/>
            <person name="Kohler A."/>
            <person name="Baker A.R."/>
            <person name="Foulongne-Oriol M."/>
            <person name="Lombard V."/>
            <person name="Nagy L.G."/>
            <person name="Ohm R.A."/>
            <person name="Patyshakuliyeva A."/>
            <person name="Brun A."/>
            <person name="Aerts A.L."/>
            <person name="Bailey A.M."/>
            <person name="Billette C."/>
            <person name="Coutinho P.M."/>
            <person name="Deakin G."/>
            <person name="Doddapaneni H."/>
            <person name="Floudas D."/>
            <person name="Grimwood J."/>
            <person name="Hilden K."/>
            <person name="Kuees U."/>
            <person name="LaButti K.M."/>
            <person name="Lapidus A."/>
            <person name="Lindquist E.A."/>
            <person name="Lucas S.M."/>
            <person name="Murat C."/>
            <person name="Riley R.W."/>
            <person name="Salamov A.A."/>
            <person name="Schmutz J."/>
            <person name="Subramanian V."/>
            <person name="Woesten H.A.B."/>
            <person name="Xu J."/>
            <person name="Eastwood D.C."/>
            <person name="Foster G.D."/>
            <person name="Sonnenberg A.S."/>
            <person name="Cullen D."/>
            <person name="de Vries R.P."/>
            <person name="Lundell T."/>
            <person name="Hibbett D.S."/>
            <person name="Henrissat B."/>
            <person name="Burton K.S."/>
            <person name="Kerrigan R.W."/>
            <person name="Challen M.P."/>
            <person name="Grigoriev I.V."/>
            <person name="Martin F."/>
        </authorList>
    </citation>
    <scope>NUCLEOTIDE SEQUENCE [LARGE SCALE GENOMIC DNA]</scope>
    <source>
        <strain evidence="3">JB137-S8 / ATCC MYA-4627 / FGSC 10392</strain>
    </source>
</reference>
<dbReference type="STRING" id="597362.K5WXP7"/>
<dbReference type="InParanoid" id="K5WXP7"/>
<accession>K5WXP7</accession>
<dbReference type="GeneID" id="18825085"/>
<dbReference type="RefSeq" id="XP_007333952.1">
    <property type="nucleotide sequence ID" value="XM_007333890.1"/>
</dbReference>
<organism evidence="2 3">
    <name type="scientific">Agaricus bisporus var. burnettii (strain JB137-S8 / ATCC MYA-4627 / FGSC 10392)</name>
    <name type="common">White button mushroom</name>
    <dbReference type="NCBI Taxonomy" id="597362"/>
    <lineage>
        <taxon>Eukaryota</taxon>
        <taxon>Fungi</taxon>
        <taxon>Dikarya</taxon>
        <taxon>Basidiomycota</taxon>
        <taxon>Agaricomycotina</taxon>
        <taxon>Agaricomycetes</taxon>
        <taxon>Agaricomycetidae</taxon>
        <taxon>Agaricales</taxon>
        <taxon>Agaricineae</taxon>
        <taxon>Agaricaceae</taxon>
        <taxon>Agaricus</taxon>
    </lineage>
</organism>
<evidence type="ECO:0000313" key="2">
    <source>
        <dbReference type="EMBL" id="EKM75367.1"/>
    </source>
</evidence>
<dbReference type="InterPro" id="IPR000210">
    <property type="entry name" value="BTB/POZ_dom"/>
</dbReference>
<proteinExistence type="predicted"/>
<dbReference type="HOGENOM" id="CLU_047592_5_2_1"/>
<dbReference type="AlphaFoldDB" id="K5WXP7"/>
<dbReference type="EMBL" id="JH971414">
    <property type="protein sequence ID" value="EKM75367.1"/>
    <property type="molecule type" value="Genomic_DNA"/>
</dbReference>
<name>K5WXP7_AGABU</name>
<dbReference type="SUPFAM" id="SSF54695">
    <property type="entry name" value="POZ domain"/>
    <property type="match status" value="1"/>
</dbReference>
<dbReference type="OrthoDB" id="3223751at2759"/>
<dbReference type="OMA" id="YWENITV"/>
<dbReference type="Gene3D" id="3.30.710.10">
    <property type="entry name" value="Potassium Channel Kv1.1, Chain A"/>
    <property type="match status" value="1"/>
</dbReference>
<gene>
    <name evidence="2" type="ORF">AGABI1DRAFT_116395</name>
</gene>
<protein>
    <recommendedName>
        <fullName evidence="1">BTB domain-containing protein</fullName>
    </recommendedName>
</protein>
<dbReference type="Pfam" id="PF00651">
    <property type="entry name" value="BTB"/>
    <property type="match status" value="1"/>
</dbReference>
<feature type="domain" description="BTB" evidence="1">
    <location>
        <begin position="24"/>
        <end position="97"/>
    </location>
</feature>
<evidence type="ECO:0000259" key="1">
    <source>
        <dbReference type="PROSITE" id="PS50097"/>
    </source>
</evidence>
<keyword evidence="3" id="KW-1185">Reference proteome</keyword>
<evidence type="ECO:0000313" key="3">
    <source>
        <dbReference type="Proteomes" id="UP000008493"/>
    </source>
</evidence>
<dbReference type="KEGG" id="abp:AGABI1DRAFT116395"/>
<dbReference type="Proteomes" id="UP000008493">
    <property type="component" value="Unassembled WGS sequence"/>
</dbReference>
<dbReference type="SMART" id="SM00225">
    <property type="entry name" value="BTB"/>
    <property type="match status" value="1"/>
</dbReference>
<dbReference type="eggNOG" id="ENOG502RW21">
    <property type="taxonomic scope" value="Eukaryota"/>
</dbReference>
<dbReference type="InterPro" id="IPR011333">
    <property type="entry name" value="SKP1/BTB/POZ_sf"/>
</dbReference>